<organism evidence="2">
    <name type="scientific">Anguilla anguilla</name>
    <name type="common">European freshwater eel</name>
    <name type="synonym">Muraena anguilla</name>
    <dbReference type="NCBI Taxonomy" id="7936"/>
    <lineage>
        <taxon>Eukaryota</taxon>
        <taxon>Metazoa</taxon>
        <taxon>Chordata</taxon>
        <taxon>Craniata</taxon>
        <taxon>Vertebrata</taxon>
        <taxon>Euteleostomi</taxon>
        <taxon>Actinopterygii</taxon>
        <taxon>Neopterygii</taxon>
        <taxon>Teleostei</taxon>
        <taxon>Anguilliformes</taxon>
        <taxon>Anguillidae</taxon>
        <taxon>Anguilla</taxon>
    </lineage>
</organism>
<protein>
    <submittedName>
        <fullName evidence="2">Uncharacterized protein</fullName>
    </submittedName>
</protein>
<sequence length="77" mass="8981">MNYSRELKRGLLVTWISTMAVCKTGVFLCHRCLACRPKYFKYLTLNEDMVLEWFLLFGLVVLQACDIRPCVTVCSRL</sequence>
<accession>A0A0E9QZI6</accession>
<dbReference type="AlphaFoldDB" id="A0A0E9QZI6"/>
<keyword evidence="1" id="KW-1133">Transmembrane helix</keyword>
<dbReference type="EMBL" id="GBXM01087074">
    <property type="protein sequence ID" value="JAH21503.1"/>
    <property type="molecule type" value="Transcribed_RNA"/>
</dbReference>
<keyword evidence="1" id="KW-0812">Transmembrane</keyword>
<name>A0A0E9QZI6_ANGAN</name>
<feature type="transmembrane region" description="Helical" evidence="1">
    <location>
        <begin position="50"/>
        <end position="71"/>
    </location>
</feature>
<evidence type="ECO:0000313" key="2">
    <source>
        <dbReference type="EMBL" id="JAH21503.1"/>
    </source>
</evidence>
<reference evidence="2" key="2">
    <citation type="journal article" date="2015" name="Fish Shellfish Immunol.">
        <title>Early steps in the European eel (Anguilla anguilla)-Vibrio vulnificus interaction in the gills: Role of the RtxA13 toxin.</title>
        <authorList>
            <person name="Callol A."/>
            <person name="Pajuelo D."/>
            <person name="Ebbesson L."/>
            <person name="Teles M."/>
            <person name="MacKenzie S."/>
            <person name="Amaro C."/>
        </authorList>
    </citation>
    <scope>NUCLEOTIDE SEQUENCE</scope>
</reference>
<keyword evidence="1" id="KW-0472">Membrane</keyword>
<reference evidence="2" key="1">
    <citation type="submission" date="2014-11" db="EMBL/GenBank/DDBJ databases">
        <authorList>
            <person name="Amaro Gonzalez C."/>
        </authorList>
    </citation>
    <scope>NUCLEOTIDE SEQUENCE</scope>
</reference>
<proteinExistence type="predicted"/>
<evidence type="ECO:0000256" key="1">
    <source>
        <dbReference type="SAM" id="Phobius"/>
    </source>
</evidence>